<accession>A0ABR8TVA6</accession>
<sequence>MRAKTVRLSDVGTQDADAWRGLSSDAVEPNPYFDVDFLRTTHRRLRPDVDPWVVLVGDDDRLCGVLPYVQRRSRTGAVVRSTGPPLGSTVVDLQTPLLRRGRHLEASRGILAEVGRGAYGAPVVVIVEQQRLDGPAWDGLVGAVGGSNVLVRHRGERGAVLPAHGSTGSGTNDRPASGRPVAIDATMLGHLSGSRRKSLNRSLSGLARELGPVTWSDRSDDPQAIVDFIALEQRGWKGDVARGGEGVATRPDGARWLVEVTDSLRDADELFVGELRAGDVTLFATIDLRAGDRWFGMRDAYDERFSRFGVGNLGRLSEIRHMEQSGLQFDSSANPQTYPQASALYPGRLPVGKIVYGANAAGRAALRIARTLERARAAVRR</sequence>
<keyword evidence="3" id="KW-1185">Reference proteome</keyword>
<comment type="caution">
    <text evidence="2">The sequence shown here is derived from an EMBL/GenBank/DDBJ whole genome shotgun (WGS) entry which is preliminary data.</text>
</comment>
<name>A0ABR8TVA6_9CELL</name>
<evidence type="ECO:0000313" key="2">
    <source>
        <dbReference type="EMBL" id="MBD7979410.1"/>
    </source>
</evidence>
<dbReference type="EMBL" id="JACSQF010000001">
    <property type="protein sequence ID" value="MBD7979410.1"/>
    <property type="molecule type" value="Genomic_DNA"/>
</dbReference>
<protein>
    <submittedName>
        <fullName evidence="2">GNAT family N-acetyltransferase</fullName>
    </submittedName>
</protein>
<gene>
    <name evidence="2" type="ORF">H9641_01570</name>
</gene>
<feature type="domain" description="BioF2-like acetyltransferase" evidence="1">
    <location>
        <begin position="194"/>
        <end position="329"/>
    </location>
</feature>
<dbReference type="InterPro" id="IPR038740">
    <property type="entry name" value="BioF2-like_GNAT_dom"/>
</dbReference>
<proteinExistence type="predicted"/>
<dbReference type="Pfam" id="PF13480">
    <property type="entry name" value="Acetyltransf_6"/>
    <property type="match status" value="1"/>
</dbReference>
<reference evidence="2 3" key="1">
    <citation type="submission" date="2020-08" db="EMBL/GenBank/DDBJ databases">
        <title>A Genomic Blueprint of the Chicken Gut Microbiome.</title>
        <authorList>
            <person name="Gilroy R."/>
            <person name="Ravi A."/>
            <person name="Getino M."/>
            <person name="Pursley I."/>
            <person name="Horton D.L."/>
            <person name="Alikhan N.-F."/>
            <person name="Baker D."/>
            <person name="Gharbi K."/>
            <person name="Hall N."/>
            <person name="Watson M."/>
            <person name="Adriaenssens E.M."/>
            <person name="Foster-Nyarko E."/>
            <person name="Jarju S."/>
            <person name="Secka A."/>
            <person name="Antonio M."/>
            <person name="Oren A."/>
            <person name="Chaudhuri R."/>
            <person name="La Ragione R.M."/>
            <person name="Hildebrand F."/>
            <person name="Pallen M.J."/>
        </authorList>
    </citation>
    <scope>NUCLEOTIDE SEQUENCE [LARGE SCALE GENOMIC DNA]</scope>
    <source>
        <strain evidence="2 3">Sa2CUA9</strain>
    </source>
</reference>
<evidence type="ECO:0000313" key="3">
    <source>
        <dbReference type="Proteomes" id="UP000655570"/>
    </source>
</evidence>
<dbReference type="Proteomes" id="UP000655570">
    <property type="component" value="Unassembled WGS sequence"/>
</dbReference>
<evidence type="ECO:0000259" key="1">
    <source>
        <dbReference type="Pfam" id="PF13480"/>
    </source>
</evidence>
<organism evidence="2 3">
    <name type="scientific">Oerskovia merdavium</name>
    <dbReference type="NCBI Taxonomy" id="2762227"/>
    <lineage>
        <taxon>Bacteria</taxon>
        <taxon>Bacillati</taxon>
        <taxon>Actinomycetota</taxon>
        <taxon>Actinomycetes</taxon>
        <taxon>Micrococcales</taxon>
        <taxon>Cellulomonadaceae</taxon>
        <taxon>Oerskovia</taxon>
    </lineage>
</organism>
<dbReference type="RefSeq" id="WP_191800372.1">
    <property type="nucleotide sequence ID" value="NZ_JACSQF010000001.1"/>
</dbReference>